<dbReference type="Pfam" id="PF01648">
    <property type="entry name" value="ACPS"/>
    <property type="match status" value="1"/>
</dbReference>
<dbReference type="GO" id="GO:0009313">
    <property type="term" value="P:oligosaccharide catabolic process"/>
    <property type="evidence" value="ECO:0007669"/>
    <property type="project" value="TreeGrafter"/>
</dbReference>
<dbReference type="FunFam" id="3.90.470.20:FF:000005">
    <property type="entry name" value="Fatty acid synthase alpha subunit FasA"/>
    <property type="match status" value="1"/>
</dbReference>
<gene>
    <name evidence="15" type="ORF">HMN09_00632200</name>
</gene>
<keyword evidence="9" id="KW-0511">Multifunctional enzyme</keyword>
<evidence type="ECO:0000256" key="12">
    <source>
        <dbReference type="ARBA" id="ARBA00049541"/>
    </source>
</evidence>
<dbReference type="InterPro" id="IPR014030">
    <property type="entry name" value="Ketoacyl_synth_N"/>
</dbReference>
<dbReference type="Pfam" id="PF00109">
    <property type="entry name" value="ketoacyl-synt"/>
    <property type="match status" value="1"/>
</dbReference>
<dbReference type="InterPro" id="IPR008278">
    <property type="entry name" value="4-PPantetheinyl_Trfase_dom"/>
</dbReference>
<dbReference type="PANTHER" id="PTHR46017">
    <property type="entry name" value="ALPHA-MANNOSIDASE 2C1"/>
    <property type="match status" value="1"/>
</dbReference>
<keyword evidence="5" id="KW-0479">Metal-binding</keyword>
<dbReference type="GO" id="GO:0006633">
    <property type="term" value="P:fatty acid biosynthetic process"/>
    <property type="evidence" value="ECO:0007669"/>
    <property type="project" value="InterPro"/>
</dbReference>
<name>A0A8H6T4V7_MYCCL</name>
<dbReference type="InterPro" id="IPR004568">
    <property type="entry name" value="Ppantetheine-prot_Trfase_dom"/>
</dbReference>
<feature type="region of interest" description="Disordered" evidence="13">
    <location>
        <begin position="2655"/>
        <end position="2674"/>
    </location>
</feature>
<evidence type="ECO:0000256" key="7">
    <source>
        <dbReference type="ARBA" id="ARBA00022857"/>
    </source>
</evidence>
<evidence type="ECO:0000256" key="9">
    <source>
        <dbReference type="ARBA" id="ARBA00023268"/>
    </source>
</evidence>
<dbReference type="GO" id="GO:0000329">
    <property type="term" value="C:fungal-type vacuole membrane"/>
    <property type="evidence" value="ECO:0007669"/>
    <property type="project" value="TreeGrafter"/>
</dbReference>
<dbReference type="PROSITE" id="PS52004">
    <property type="entry name" value="KS3_2"/>
    <property type="match status" value="1"/>
</dbReference>
<evidence type="ECO:0000256" key="6">
    <source>
        <dbReference type="ARBA" id="ARBA00022842"/>
    </source>
</evidence>
<evidence type="ECO:0000313" key="16">
    <source>
        <dbReference type="Proteomes" id="UP000613580"/>
    </source>
</evidence>
<dbReference type="InterPro" id="IPR011682">
    <property type="entry name" value="Glyco_hydro_38_C"/>
</dbReference>
<dbReference type="Proteomes" id="UP000613580">
    <property type="component" value="Unassembled WGS sequence"/>
</dbReference>
<dbReference type="Gene3D" id="2.70.98.30">
    <property type="entry name" value="Golgi alpha-mannosidase II, domain 4"/>
    <property type="match status" value="1"/>
</dbReference>
<accession>A0A8H6T4V7</accession>
<keyword evidence="8" id="KW-0560">Oxidoreductase</keyword>
<evidence type="ECO:0000256" key="2">
    <source>
        <dbReference type="ARBA" id="ARBA00022450"/>
    </source>
</evidence>
<feature type="compositionally biased region" description="Polar residues" evidence="13">
    <location>
        <begin position="3368"/>
        <end position="3396"/>
    </location>
</feature>
<evidence type="ECO:0000256" key="13">
    <source>
        <dbReference type="SAM" id="MobiDB-lite"/>
    </source>
</evidence>
<dbReference type="GO" id="GO:0030246">
    <property type="term" value="F:carbohydrate binding"/>
    <property type="evidence" value="ECO:0007669"/>
    <property type="project" value="InterPro"/>
</dbReference>
<feature type="region of interest" description="Disordered" evidence="13">
    <location>
        <begin position="123"/>
        <end position="163"/>
    </location>
</feature>
<dbReference type="PROSITE" id="PS00606">
    <property type="entry name" value="KS3_1"/>
    <property type="match status" value="1"/>
</dbReference>
<feature type="region of interest" description="Disordered" evidence="13">
    <location>
        <begin position="230"/>
        <end position="289"/>
    </location>
</feature>
<dbReference type="Gene3D" id="3.90.470.20">
    <property type="entry name" value="4'-phosphopantetheinyl transferase domain"/>
    <property type="match status" value="1"/>
</dbReference>
<evidence type="ECO:0000313" key="15">
    <source>
        <dbReference type="EMBL" id="KAF7310890.1"/>
    </source>
</evidence>
<dbReference type="InterPro" id="IPR020841">
    <property type="entry name" value="PKS_Beta-ketoAc_synthase_dom"/>
</dbReference>
<dbReference type="EMBL" id="JACAZE010000007">
    <property type="protein sequence ID" value="KAF7310890.1"/>
    <property type="molecule type" value="Genomic_DNA"/>
</dbReference>
<dbReference type="InterPro" id="IPR037143">
    <property type="entry name" value="4-PPantetheinyl_Trfase_dom_sf"/>
</dbReference>
<comment type="catalytic activity">
    <reaction evidence="10">
        <text>acetyl-CoA + n malonyl-CoA + 2n NADPH + 4n H(+) = a long-chain-acyl-CoA + n CoA + n CO2 + 2n NADP(+).</text>
        <dbReference type="EC" id="2.3.1.86"/>
    </reaction>
</comment>
<dbReference type="InterPro" id="IPR016039">
    <property type="entry name" value="Thiolase-like"/>
</dbReference>
<evidence type="ECO:0000256" key="4">
    <source>
        <dbReference type="ARBA" id="ARBA00022679"/>
    </source>
</evidence>
<dbReference type="Pfam" id="PF07748">
    <property type="entry name" value="Glyco_hydro_38C"/>
    <property type="match status" value="1"/>
</dbReference>
<feature type="compositionally biased region" description="Acidic residues" evidence="13">
    <location>
        <begin position="230"/>
        <end position="274"/>
    </location>
</feature>
<comment type="catalytic activity">
    <reaction evidence="11">
        <text>a (3R)-hydroxyacyl-[ACP] + NADP(+) = a 3-oxoacyl-[ACP] + NADPH + H(+)</text>
        <dbReference type="Rhea" id="RHEA:17397"/>
        <dbReference type="Rhea" id="RHEA-COMP:9916"/>
        <dbReference type="Rhea" id="RHEA-COMP:9945"/>
        <dbReference type="ChEBI" id="CHEBI:15378"/>
        <dbReference type="ChEBI" id="CHEBI:57783"/>
        <dbReference type="ChEBI" id="CHEBI:58349"/>
        <dbReference type="ChEBI" id="CHEBI:78776"/>
        <dbReference type="ChEBI" id="CHEBI:78827"/>
        <dbReference type="EC" id="1.1.1.100"/>
    </reaction>
</comment>
<feature type="region of interest" description="Disordered" evidence="13">
    <location>
        <begin position="3368"/>
        <end position="3399"/>
    </location>
</feature>
<sequence length="3600" mass="398167">MPVSLIQSILENPNITEWRLPRAGGVFRVPFALQHAQLRTVAEQLVLFVGWFGLPIPMYIEYGPVAPLLQGIPSKLQLSPTFYPDSAELEFLRDAPGIAFSAWRKDPDRLLLQPDVANWPLNRLDEDDFAPEPPEPGTRQLPRESYADAARDKRQAREKKEIQRGLPTRSTRVFVWERRGHQQIRVLLDYDVYATHWVQYDESRRFYDSFHHEWDLCQHEIEFLSAGDLDESASEDEETEDSDNDDQDDNNMEVNEEELDSMSEEVGGSEDSEEERQSESESMRGPASLGPPFVFPYQISVFDALEQQLGIVIPISQRPHSAQETDDVAARRTTYQLLGRKLDRDANLLPPIVLQLASALGQDVALSMEMTNFFDFNQAGWSEKSRKQRVYLRKLDDLSLAHDGLGAEKAQEWFVLEDRRPGQDWRNYDSGYDVHSLDAAVILVPTAALALELVRFWSPSKMNLVDVAREMLDRGVPFRLASRPKFLPSSAPLPPDKRPPQYRTEKWYQEPSVQLLYSLNFEDFNDYEVRLAHLLRTYKGGAALQRGGIVGRLALGIASRQDALRVPSVRDGSADEIALLTCEEKRDSYVIARLTAQDMMRICGAFMRPTLRGVQQELVSWWPLPWVWEKCTKASRWTNAHEEWYQQRRNNIKAAVLAGTGPSMLKNIGQWQAAFNKRPSEIPSVGARSEKSAYEKLARRAVNDMRFGRHVTSLARLSEGEQPLDTAALGHGLTWLVLPMLPGFQRTSQGETYAITNKKLEQDAEALLDYIYANFGMDLDYIIPFAGEHGREIDGLEDKSELAHRLMLVNLLRILGEVKKRGRVAMLVLKCNSKPPPARLLPQTSLARLSEGEQPLDTAALGHGLTWLVLPMLPGFQRTSQGETLCDYEQEDVEALVDYIYANLGMDLDCIIPFAGVPENGRQIHGLDDKSELAHRIMLVNLPPTTTTFVAPDISGSVIGRRTATRHGGPWPWVDLARSPDVAGIPEDVAGRDVCDCEKEICALLGMDLDYIIPFASVLENRRQIYGLDDKSELAHRIMLVNLLRILDELISPLSPYDGLFGNDGSYSESKISLETLFQRWALESWGEYLCLAGAVIGWTRGTGLIGPTNIVAHELESYGVRTFSAKEMAFNILGLMHPLFFSITQVEPIWADLNGGMDKLQGMVDLEKVMVITGYGEVGPWGSSRTRWEMEARGELTIQWLMGYIKHFDGRLKNGSLYVGWVDSKSGEPVDDKDIKGRYEKDILEHAGVRLIEPELFRGYDPHKKVFNQEIELLHDLEPVEVTESEAAKFKNHHGDKCDIWAGEGDQWLFKLKKARSCLCPSRSTLTAPSAVDRGTLWALVSTAEALNSSGITDPYELYKHMHPPEVGTCLGSGMGGTVSMAKMLKDRRDERDVQDDILQETFIKTTAGWINLLLLSSSGPVKIPVGACATALQSLEIACDTIHSGKDKAVIGGGFDDLSEKSSYEFANMKATSNADSELEFAIGREPTEMSRPATTTMRAGLMEAQGTGVHIVMGAKTALELGCPIRGALVFTSASTYLVVPFPLRILARLPSPANHPPLPILDLAYRSRQHSLRRKQISLWLTQEHPQLQEEVQLLKTEGIVVDDEYVSLRVASVEKATVQREKDAFRMYSMLEGSDPSISILRRALAATENETRIENDIFTSLSRPRGNAVPIMAQKSLLGHSKGGLAGLPQTVNRGIIPGNRNARSVQTDGIRAAVMSSFGFGQAGGIAMIIHPLFLFGAISRSVYSAHKATSEMMIKKSLVRIKEHPPYSKELEAPVLLNSLARTSLDVKTNESKFTAVPSKMIIDAPNVAAVTQSFAASESANGGVVGIGVDQELIISVPSSSPTFVSRNFTQSEIAYCRAQPSSAPSFAVRWAAKQAVFKALGVKSKGAGAPMQEIEILDNTATGAPAVALHGDAKAAADAKGVKKVLVSLSHSETVAIAFAQASTTTTSTFAAPDLSGSVIGRRTATRHGGPWPWVDLARSPDVAGIPEDVAGRDVCDCEKEICALLGMDLDYIIPFASVLENRRQIHGLDDKSELAHRIMLVNLLRILDEVKRQAASSWRAQRSLSRRSRPRWVVWQRWLAIRLEDLVGRYSSAAVGELWRILALGWRRHRVSGLAGLASLARPTSSRTSSRATPRANFRFEFPTLEAHDSFADLAKLQGMEQVMVITGYGDVGPWGSSRTRWELTIQGCIEMAWLISADGNEGYAVVNCAAGARPVPIETPPMTEAWEFSPLSVYTNGADHVVMRNGSVQLTISKGQITSLVDVTLQRELIQEGFSGGPIVYEDRSNYWDAWPTQLEFSNVSIVANGPLPAAVRAEARYSQSVISLPVAATTKADSWGMFRFDAWVDWHERHEFLKFGLPLNIHSDNGTYETQFGWIQRQTRARTRPGTLPSSRFVDTRSYADLSEYGYGVALLSESKDGFVCTANVLRISLLRAATEPDADQDQGEHTFSCALMPQKGHFLKSDVPTAAYPFNSPLQFVFKSFLLSSAGLTRSAVHSLGAGASAHSVATTHSPFDLVGAPNVFLETVKRGDDDSFTSSSAQLRIASCLGVEAAYETNLLMMDDIKQFDGGRSLHVGRVNSKSGEPLDDKDINGRYEKDILKHALKRLSFSSATTRKKVFNQEIELLHGLEPVEVPESELEKASRSRLPRCTDKAGRSIPAPGLGPLTVTRQVSSNQPLAIRGLAYRSRQLSFRRNQILRWLTQEHAQLQEELSYSRPRALIVDDDTFPAPSESDTEEVQEVMPVVEVRGPVKPLDMEDDNFEKPATRTAPSFQRTSKHFSAMLEVIRIEPYAPSAWASLRPVLITLLDLQTLVNLCNAAFAHYRALYPSGSGPSIVNSSEDIKPRAQEPVPGRGFAEMEVLVLAHLAATGRTGAICARTCTADPVPRVLDAINDIEAGFNALDANARHRFAVTRLKMGDITEGQIHAGIILAEDILDYAPLFSELADAYLDIEMWGDAREACERLGSCETTSSVHVITRTAMCIDETPWRSFRSNMKSLSSPEPSPLPSPLVPEAEDDLSADNWMDGMLRSSHSKLEVASQDLERIRESISAAEHFVSLVDRSVARAERVVARAIQKCESAISKLRATSSSDNDEFFSTTTTTFVARPLSMAGSIDLEDRLVANLTRVERAVIRRNDGELVRTYGAHTVARALDCSDIAVSRTLRNSQDLNPKTRNPVPIDAKDRDEYYLTQYAFTVARIERKIRETAGDVVAKPPVTVDAGQENESEAEPIDTTAADHTPVVHESTESDSIFDAVDELVESSLEPESALTVPEAAHRDDEQLAGGSETDVANLNSVPLDSSLIANGLPKIELVEPKIEPVESMPIKPKLLPTQHASACISDASVTLVPESVSAARVTSTRSSNQISSTHNEPASSPQRQSATVHEQRLTGEPVAHPLSANQPPVSEAGNDNEVSLRGVLDDMVRGSSLSSCARAFTKVEIYTGKDLLALAAVTPGYAHAVLDDLEDLETRERVGLDIGLRRLHEKTPPHVSLGKRKWRDEPSAPVDLLKLLAEAVPGYDLSRCARMLVECGYRDQGQIREMQVWTDEERLYGLSKMVGRKRDGVYRCEGLARWELLILSLGIKNYIF</sequence>
<dbReference type="GO" id="GO:0004316">
    <property type="term" value="F:3-oxoacyl-[acyl-carrier-protein] reductase (NADPH) activity"/>
    <property type="evidence" value="ECO:0007669"/>
    <property type="project" value="UniProtKB-EC"/>
</dbReference>
<dbReference type="InterPro" id="IPR047224">
    <property type="entry name" value="FAS_alpha_su_C"/>
</dbReference>
<organism evidence="15 16">
    <name type="scientific">Mycena chlorophos</name>
    <name type="common">Agaric fungus</name>
    <name type="synonym">Agaricus chlorophos</name>
    <dbReference type="NCBI Taxonomy" id="658473"/>
    <lineage>
        <taxon>Eukaryota</taxon>
        <taxon>Fungi</taxon>
        <taxon>Dikarya</taxon>
        <taxon>Basidiomycota</taxon>
        <taxon>Agaricomycotina</taxon>
        <taxon>Agaricomycetes</taxon>
        <taxon>Agaricomycetidae</taxon>
        <taxon>Agaricales</taxon>
        <taxon>Marasmiineae</taxon>
        <taxon>Mycenaceae</taxon>
        <taxon>Mycena</taxon>
    </lineage>
</organism>
<feature type="compositionally biased region" description="Basic and acidic residues" evidence="13">
    <location>
        <begin position="141"/>
        <end position="163"/>
    </location>
</feature>
<dbReference type="Gene3D" id="6.10.140.1410">
    <property type="match status" value="2"/>
</dbReference>
<dbReference type="GO" id="GO:0008897">
    <property type="term" value="F:holo-[acyl-carrier-protein] synthase activity"/>
    <property type="evidence" value="ECO:0007669"/>
    <property type="project" value="InterPro"/>
</dbReference>
<evidence type="ECO:0000256" key="3">
    <source>
        <dbReference type="ARBA" id="ARBA00022553"/>
    </source>
</evidence>
<keyword evidence="6" id="KW-0460">Magnesium</keyword>
<comment type="caution">
    <text evidence="15">The sequence shown here is derived from an EMBL/GenBank/DDBJ whole genome shotgun (WGS) entry which is preliminary data.</text>
</comment>
<dbReference type="NCBIfam" id="TIGR00556">
    <property type="entry name" value="pantethn_trn"/>
    <property type="match status" value="1"/>
</dbReference>
<keyword evidence="4" id="KW-0808">Transferase</keyword>
<dbReference type="InterPro" id="IPR011013">
    <property type="entry name" value="Gal_mutarotase_sf_dom"/>
</dbReference>
<feature type="region of interest" description="Disordered" evidence="13">
    <location>
        <begin position="3227"/>
        <end position="3249"/>
    </location>
</feature>
<comment type="similarity">
    <text evidence="1">Belongs to the thiolase-like superfamily. Fungal fatty acid synthetase subunit alpha family.</text>
</comment>
<dbReference type="SUPFAM" id="SSF56214">
    <property type="entry name" value="4'-phosphopantetheinyl transferase"/>
    <property type="match status" value="1"/>
</dbReference>
<dbReference type="Gene3D" id="3.40.47.10">
    <property type="match status" value="3"/>
</dbReference>
<evidence type="ECO:0000259" key="14">
    <source>
        <dbReference type="PROSITE" id="PS52004"/>
    </source>
</evidence>
<evidence type="ECO:0000256" key="8">
    <source>
        <dbReference type="ARBA" id="ARBA00023002"/>
    </source>
</evidence>
<dbReference type="PANTHER" id="PTHR46017:SF1">
    <property type="entry name" value="ALPHA-MANNOSIDASE 2C1"/>
    <property type="match status" value="1"/>
</dbReference>
<feature type="compositionally biased region" description="Basic and acidic residues" evidence="13">
    <location>
        <begin position="2655"/>
        <end position="2667"/>
    </location>
</feature>
<protein>
    <submittedName>
        <fullName evidence="15">Fatty acid synthase</fullName>
    </submittedName>
</protein>
<dbReference type="GO" id="GO:0006013">
    <property type="term" value="P:mannose metabolic process"/>
    <property type="evidence" value="ECO:0007669"/>
    <property type="project" value="InterPro"/>
</dbReference>
<reference evidence="15" key="1">
    <citation type="submission" date="2020-05" db="EMBL/GenBank/DDBJ databases">
        <title>Mycena genomes resolve the evolution of fungal bioluminescence.</title>
        <authorList>
            <person name="Tsai I.J."/>
        </authorList>
    </citation>
    <scope>NUCLEOTIDE SEQUENCE</scope>
    <source>
        <strain evidence="15">110903Hualien_Pintung</strain>
    </source>
</reference>
<keyword evidence="3" id="KW-0597">Phosphoprotein</keyword>
<dbReference type="GO" id="GO:0004321">
    <property type="term" value="F:fatty-acyl-CoA synthase activity"/>
    <property type="evidence" value="ECO:0007669"/>
    <property type="project" value="UniProtKB-EC"/>
</dbReference>
<dbReference type="GO" id="GO:0004559">
    <property type="term" value="F:alpha-mannosidase activity"/>
    <property type="evidence" value="ECO:0007669"/>
    <property type="project" value="InterPro"/>
</dbReference>
<dbReference type="CDD" id="cd00828">
    <property type="entry name" value="elong_cond_enzymes"/>
    <property type="match status" value="1"/>
</dbReference>
<dbReference type="OrthoDB" id="4251012at2759"/>
<keyword evidence="2" id="KW-0596">Phosphopantetheine</keyword>
<comment type="catalytic activity">
    <reaction evidence="12">
        <text>a fatty acyl-[ACP] + malonyl-[ACP] + H(+) = a 3-oxoacyl-[ACP] + holo-[ACP] + CO2</text>
        <dbReference type="Rhea" id="RHEA:22836"/>
        <dbReference type="Rhea" id="RHEA-COMP:9623"/>
        <dbReference type="Rhea" id="RHEA-COMP:9685"/>
        <dbReference type="Rhea" id="RHEA-COMP:9916"/>
        <dbReference type="Rhea" id="RHEA-COMP:14125"/>
        <dbReference type="ChEBI" id="CHEBI:15378"/>
        <dbReference type="ChEBI" id="CHEBI:16526"/>
        <dbReference type="ChEBI" id="CHEBI:64479"/>
        <dbReference type="ChEBI" id="CHEBI:78449"/>
        <dbReference type="ChEBI" id="CHEBI:78776"/>
        <dbReference type="ChEBI" id="CHEBI:138651"/>
        <dbReference type="EC" id="2.3.1.41"/>
    </reaction>
</comment>
<evidence type="ECO:0000256" key="5">
    <source>
        <dbReference type="ARBA" id="ARBA00022723"/>
    </source>
</evidence>
<dbReference type="Gene3D" id="3.40.50.720">
    <property type="entry name" value="NAD(P)-binding Rossmann-like Domain"/>
    <property type="match status" value="4"/>
</dbReference>
<dbReference type="InterPro" id="IPR018201">
    <property type="entry name" value="Ketoacyl_synth_AS"/>
</dbReference>
<feature type="domain" description="Ketosynthase family 3 (KS3)" evidence="14">
    <location>
        <begin position="1242"/>
        <end position="1738"/>
    </location>
</feature>
<dbReference type="GO" id="GO:0000287">
    <property type="term" value="F:magnesium ion binding"/>
    <property type="evidence" value="ECO:0007669"/>
    <property type="project" value="InterPro"/>
</dbReference>
<keyword evidence="7" id="KW-0521">NADP</keyword>
<proteinExistence type="inferred from homology"/>
<evidence type="ECO:0000256" key="1">
    <source>
        <dbReference type="ARBA" id="ARBA00007485"/>
    </source>
</evidence>
<dbReference type="Gene3D" id="3.30.70.2490">
    <property type="match status" value="1"/>
</dbReference>
<dbReference type="GO" id="GO:0004315">
    <property type="term" value="F:3-oxoacyl-[acyl-carrier-protein] synthase activity"/>
    <property type="evidence" value="ECO:0007669"/>
    <property type="project" value="UniProtKB-EC"/>
</dbReference>
<dbReference type="SUPFAM" id="SSF74650">
    <property type="entry name" value="Galactose mutarotase-like"/>
    <property type="match status" value="1"/>
</dbReference>
<keyword evidence="16" id="KW-1185">Reference proteome</keyword>
<dbReference type="SUPFAM" id="SSF53901">
    <property type="entry name" value="Thiolase-like"/>
    <property type="match status" value="2"/>
</dbReference>
<evidence type="ECO:0000256" key="11">
    <source>
        <dbReference type="ARBA" id="ARBA00048508"/>
    </source>
</evidence>
<evidence type="ECO:0000256" key="10">
    <source>
        <dbReference type="ARBA" id="ARBA00048237"/>
    </source>
</evidence>